<dbReference type="AlphaFoldDB" id="A0A9N9BR33"/>
<dbReference type="Proteomes" id="UP000789706">
    <property type="component" value="Unassembled WGS sequence"/>
</dbReference>
<protein>
    <submittedName>
        <fullName evidence="2">7718_t:CDS:1</fullName>
    </submittedName>
</protein>
<gene>
    <name evidence="2" type="ORF">DEBURN_LOCUS8249</name>
</gene>
<reference evidence="2" key="1">
    <citation type="submission" date="2021-06" db="EMBL/GenBank/DDBJ databases">
        <authorList>
            <person name="Kallberg Y."/>
            <person name="Tangrot J."/>
            <person name="Rosling A."/>
        </authorList>
    </citation>
    <scope>NUCLEOTIDE SEQUENCE</scope>
    <source>
        <strain evidence="2">AZ414A</strain>
    </source>
</reference>
<dbReference type="GO" id="GO:0055085">
    <property type="term" value="P:transmembrane transport"/>
    <property type="evidence" value="ECO:0007669"/>
    <property type="project" value="TreeGrafter"/>
</dbReference>
<feature type="transmembrane region" description="Helical" evidence="1">
    <location>
        <begin position="208"/>
        <end position="230"/>
    </location>
</feature>
<feature type="transmembrane region" description="Helical" evidence="1">
    <location>
        <begin position="388"/>
        <end position="410"/>
    </location>
</feature>
<feature type="transmembrane region" description="Helical" evidence="1">
    <location>
        <begin position="340"/>
        <end position="367"/>
    </location>
</feature>
<keyword evidence="1" id="KW-0472">Membrane</keyword>
<keyword evidence="1" id="KW-1133">Transmembrane helix</keyword>
<keyword evidence="1" id="KW-0812">Transmembrane</keyword>
<name>A0A9N9BR33_9GLOM</name>
<comment type="caution">
    <text evidence="2">The sequence shown here is derived from an EMBL/GenBank/DDBJ whole genome shotgun (WGS) entry which is preliminary data.</text>
</comment>
<accession>A0A9N9BR33</accession>
<sequence length="513" mass="56429">MTRIFSFNLYFYLVIVLSFYISQVLSNSTTIQKREINEESDGTLRIISRTLRSCGGSLVYSSFEATISTDGYTTYFLKGAIPGGLSQPTAQSTLATVNSSKVTCHYSPYTPSKVETACVIDSGSAITFYFGSYSVGGSMGVRASWEYNSTIVTNKLEMSFSLWSTDSVIQGCVIGLATASPTNSSSTTSIYSTTTQTFSIPNASGFQISYNALFAVIFILISGLTSYTLIKGNNIPQISKNLESSAVEKLAVDRSQPPSVYDIFRAAQFFVTTALLSLTHLPESYRDLISKFGWTIGFPSFSESLSNVVDNQIRKGICNMSNPPSSGFTTSGRIMNIPDYNLFFCVLIQFCIILAIALVITLLLGLISRLSKFLQKKWSIVKTAASNIHFLVLGGMFRVVSTIPSAPILLPFNPFCRLSTVISLRLLDLSHDRDAFNAPVHTFIYGALYTQYRDHSEEKQACLWFFVFTVTYDVIRAVATGGARQSGVVQTSYIGAAIYYYWNFITGSTPSIF</sequence>
<feature type="transmembrane region" description="Helical" evidence="1">
    <location>
        <begin position="7"/>
        <end position="25"/>
    </location>
</feature>
<keyword evidence="3" id="KW-1185">Reference proteome</keyword>
<dbReference type="EMBL" id="CAJVPK010001163">
    <property type="protein sequence ID" value="CAG8574372.1"/>
    <property type="molecule type" value="Genomic_DNA"/>
</dbReference>
<evidence type="ECO:0000313" key="2">
    <source>
        <dbReference type="EMBL" id="CAG8574372.1"/>
    </source>
</evidence>
<dbReference type="GO" id="GO:0016020">
    <property type="term" value="C:membrane"/>
    <property type="evidence" value="ECO:0007669"/>
    <property type="project" value="TreeGrafter"/>
</dbReference>
<proteinExistence type="predicted"/>
<dbReference type="InterPro" id="IPR040241">
    <property type="entry name" value="TRP_Flc/Pkd2-like"/>
</dbReference>
<dbReference type="OrthoDB" id="2405958at2759"/>
<dbReference type="PANTHER" id="PTHR31145:SF6">
    <property type="entry name" value="INTEGRAL MEMBRANE PROTEIN (AFU_ORTHOLOGUE AFUA_7G01610)"/>
    <property type="match status" value="1"/>
</dbReference>
<dbReference type="PANTHER" id="PTHR31145">
    <property type="entry name" value="INTEGRAL MEMBRANE PROTEIN (AFU_ORTHOLOGUE AFUA_7G01610)"/>
    <property type="match status" value="1"/>
</dbReference>
<evidence type="ECO:0000313" key="3">
    <source>
        <dbReference type="Proteomes" id="UP000789706"/>
    </source>
</evidence>
<evidence type="ECO:0000256" key="1">
    <source>
        <dbReference type="SAM" id="Phobius"/>
    </source>
</evidence>
<organism evidence="2 3">
    <name type="scientific">Diversispora eburnea</name>
    <dbReference type="NCBI Taxonomy" id="1213867"/>
    <lineage>
        <taxon>Eukaryota</taxon>
        <taxon>Fungi</taxon>
        <taxon>Fungi incertae sedis</taxon>
        <taxon>Mucoromycota</taxon>
        <taxon>Glomeromycotina</taxon>
        <taxon>Glomeromycetes</taxon>
        <taxon>Diversisporales</taxon>
        <taxon>Diversisporaceae</taxon>
        <taxon>Diversispora</taxon>
    </lineage>
</organism>